<proteinExistence type="inferred from homology"/>
<keyword evidence="5" id="KW-0804">Transcription</keyword>
<keyword evidence="12" id="KW-1185">Reference proteome</keyword>
<dbReference type="Gene3D" id="3.20.20.220">
    <property type="match status" value="1"/>
</dbReference>
<feature type="domain" description="Proline dehydrogenase" evidence="7">
    <location>
        <begin position="267"/>
        <end position="568"/>
    </location>
</feature>
<dbReference type="InterPro" id="IPR041349">
    <property type="entry name" value="PRODH"/>
</dbReference>
<dbReference type="PIRSF" id="PIRSF000197">
    <property type="entry name" value="Bifunct_PutA"/>
    <property type="match status" value="1"/>
</dbReference>
<dbReference type="EMBL" id="BMLY01000001">
    <property type="protein sequence ID" value="GGP24905.1"/>
    <property type="molecule type" value="Genomic_DNA"/>
</dbReference>
<keyword evidence="5" id="KW-0642">Proline metabolism</keyword>
<dbReference type="Gene3D" id="1.20.5.460">
    <property type="entry name" value="Single helix bin"/>
    <property type="match status" value="1"/>
</dbReference>
<dbReference type="NCBIfam" id="TIGR01238">
    <property type="entry name" value="D1pyr5carbox3"/>
    <property type="match status" value="1"/>
</dbReference>
<dbReference type="Pfam" id="PF01619">
    <property type="entry name" value="Pro_dh"/>
    <property type="match status" value="1"/>
</dbReference>
<dbReference type="NCBIfam" id="NF008869">
    <property type="entry name" value="PRK11904.1"/>
    <property type="match status" value="1"/>
</dbReference>
<keyword evidence="5" id="KW-0274">FAD</keyword>
<keyword evidence="3 5" id="KW-0520">NAD</keyword>
<keyword evidence="5" id="KW-0285">Flavoprotein</keyword>
<dbReference type="Pfam" id="PF21775">
    <property type="entry name" value="PutA_1st"/>
    <property type="match status" value="1"/>
</dbReference>
<dbReference type="PROSITE" id="PS00070">
    <property type="entry name" value="ALDEHYDE_DEHYDR_CYS"/>
    <property type="match status" value="1"/>
</dbReference>
<comment type="pathway">
    <text evidence="5">Amino-acid degradation; L-proline degradation into L-glutamate; L-glutamate from L-proline: step 1/2.</text>
</comment>
<dbReference type="InterPro" id="IPR029041">
    <property type="entry name" value="FAD-linked_oxidoreductase-like"/>
</dbReference>
<dbReference type="NCBIfam" id="NF008772">
    <property type="entry name" value="PRK11809.1"/>
    <property type="match status" value="1"/>
</dbReference>
<dbReference type="InterPro" id="IPR010985">
    <property type="entry name" value="Ribbon_hlx_hlx"/>
</dbReference>
<evidence type="ECO:0000259" key="10">
    <source>
        <dbReference type="Pfam" id="PF21775"/>
    </source>
</evidence>
<dbReference type="PANTHER" id="PTHR42862:SF1">
    <property type="entry name" value="DELTA-1-PYRROLINE-5-CARBOXYLATE DEHYDROGENASE 2, ISOFORM A-RELATED"/>
    <property type="match status" value="1"/>
</dbReference>
<dbReference type="Proteomes" id="UP000621859">
    <property type="component" value="Unassembled WGS sequence"/>
</dbReference>
<gene>
    <name evidence="11" type="primary">putA</name>
    <name evidence="11" type="ORF">GCM10010971_07240</name>
</gene>
<dbReference type="InterPro" id="IPR016163">
    <property type="entry name" value="Ald_DH_C"/>
</dbReference>
<dbReference type="Gene3D" id="1.20.5.550">
    <property type="entry name" value="Single Helix bin"/>
    <property type="match status" value="1"/>
</dbReference>
<dbReference type="InterPro" id="IPR002872">
    <property type="entry name" value="Proline_DH_dom"/>
</dbReference>
<dbReference type="InterPro" id="IPR024082">
    <property type="entry name" value="PRODH_PutA_dom_II"/>
</dbReference>
<evidence type="ECO:0000259" key="6">
    <source>
        <dbReference type="Pfam" id="PF00171"/>
    </source>
</evidence>
<comment type="similarity">
    <text evidence="5">In the N-terminal section; belongs to the proline dehydrogenase family.</text>
</comment>
<reference evidence="12" key="1">
    <citation type="journal article" date="2019" name="Int. J. Syst. Evol. Microbiol.">
        <title>The Global Catalogue of Microorganisms (GCM) 10K type strain sequencing project: providing services to taxonomists for standard genome sequencing and annotation.</title>
        <authorList>
            <consortium name="The Broad Institute Genomics Platform"/>
            <consortium name="The Broad Institute Genome Sequencing Center for Infectious Disease"/>
            <person name="Wu L."/>
            <person name="Ma J."/>
        </authorList>
    </citation>
    <scope>NUCLEOTIDE SEQUENCE [LARGE SCALE GENOMIC DNA]</scope>
    <source>
        <strain evidence="12">CGMCC 1.8860</strain>
    </source>
</reference>
<dbReference type="Pfam" id="PF00171">
    <property type="entry name" value="Aldedh"/>
    <property type="match status" value="1"/>
</dbReference>
<sequence>MSTTTLGVKLDETTRERLKQAAQKLDRTPHWLIKQAIFNTLEQIERGQVLTLIQGDEEGGATQHEVAPEQHPQVQPFLEFAQSVQPQSVLRAAITAAYRRPEPECLPALLEQARLPQTQAHNAQQLARKLAGNLREQKVGTGREGLVQGLIQEFSLSSQEGVALMCLAEALLRIPDKATRDALIRDKIARGNWHSHVGQSPSLFVNAATWGLLLTGKLVATHTESGLSSALTRIIGKGGEPLVRKGVDMAMRLMGEQFVTGETISEALANARKFEDEGFRYSYDMLGEAAMTEVDAQRYLASYEQAIRAIGRAAQGRGIYEGPGISIKLSALHPRYSRAQYDRVQSELYPRLKSLAVLARQFDIGINIDAEEADRLEISLDLLERLCFEPDLAGWNGIGFVVQAYQKRCPYVLDYLIDLARRSRHRLMIRLVKGAYWDSEIKRAQVDGLEGYPVYTRKVYTDVSYLACARKLLAVPEAIYPQFATHNAHTLATIYHIAGQNYYPGQYEFQCLHGMGEPLYEQVVGKLAEGKLNRPCRIYAPVGTHETLLAYLVRRLLENGANTSFVNRIGDETISLDELIADPVGVVEEMHRHEGTLGLPHPRIGLPSQLYGAARINSAGLDLSNEQRLASLSAALLHGADETWRATPLIEGLTPASTGGAVVLNPADHHDVVGHVIEATPADVDVAMQASVHEAQIWQATPPEQRAALLDRAADLMESRTQHLMGLIVREAGKSLPNAIAEVREAVDFLRYYAAQVRDQFSNDTHRPLGPVVCISPWNFPLAIFTGQVAAALAAGNTVLAKPAEQTPLIAAQAVQILHEAGVPVGAVQLLPGLGETVGAALVNDARTRGVMFTGSTQVARLLQRSLAGRLSTNGAPIPLIAETGGQNAMIVDSSALTEQVVADVLASAFDSAGQRCSALRVLCLQDDIADRVLEMLKGGMQELIVGNPDRLSTDVGPVIDAEAQAGIQNHIDTLYGKGRKIYQAGEPEAGRYGTFIAPTLIELDSIAELEREVFGPVLHVVRWQRTADHAGLDRLLDQINQTGYGLTMGIHTRIDETIAHIVSRARVGNLYVNRNVVGAVVGVQPFGGEGLSGTGPKAGGPLYLHRLLSVCPQDAVRKMLSEAADQPAALVSPLRAQLLEPFAALQTWALKHQPDLAALCQKLTEASMTGTTLTLAGPTGERNTYTLLPRDRVLCVTSVEDALRQIATVLSVGAMAIVIKRAGMAELIAQLPATTRARIELVEATEDLTTLEFDAVLHHGDSDELRTLSQIIAERDGPIVGVQGLATGGETFALERLLIERALSVNTAAAGGNASLMTIG</sequence>
<dbReference type="PANTHER" id="PTHR42862">
    <property type="entry name" value="DELTA-1-PYRROLINE-5-CARBOXYLATE DEHYDROGENASE 1, ISOFORM A-RELATED"/>
    <property type="match status" value="1"/>
</dbReference>
<keyword evidence="5" id="KW-0678">Repressor</keyword>
<evidence type="ECO:0000256" key="1">
    <source>
        <dbReference type="ARBA" id="ARBA00004786"/>
    </source>
</evidence>
<dbReference type="Gene3D" id="1.10.1220.10">
    <property type="entry name" value="Met repressor-like"/>
    <property type="match status" value="1"/>
</dbReference>
<comment type="similarity">
    <text evidence="5">In the C-terminal section; belongs to the aldehyde dehydrogenase family.</text>
</comment>
<evidence type="ECO:0000256" key="4">
    <source>
        <dbReference type="ARBA" id="ARBA00048142"/>
    </source>
</evidence>
<dbReference type="InterPro" id="IPR025703">
    <property type="entry name" value="Bifunct_PutA"/>
</dbReference>
<keyword evidence="5" id="KW-0238">DNA-binding</keyword>
<dbReference type="Gene3D" id="3.40.309.10">
    <property type="entry name" value="Aldehyde Dehydrogenase, Chain A, domain 2"/>
    <property type="match status" value="1"/>
</dbReference>
<name>A0ABQ2PH52_9NEIS</name>
<dbReference type="InterPro" id="IPR048798">
    <property type="entry name" value="PutA_RHH"/>
</dbReference>
<comment type="caution">
    <text evidence="11">The sequence shown here is derived from an EMBL/GenBank/DDBJ whole genome shotgun (WGS) entry which is preliminary data.</text>
</comment>
<dbReference type="EC" id="1.5.5.2" evidence="5"/>
<feature type="domain" description="PutA RHH" evidence="10">
    <location>
        <begin position="11"/>
        <end position="43"/>
    </location>
</feature>
<evidence type="ECO:0000313" key="11">
    <source>
        <dbReference type="EMBL" id="GGP24905.1"/>
    </source>
</evidence>
<dbReference type="Pfam" id="PF18327">
    <property type="entry name" value="PRODH"/>
    <property type="match status" value="1"/>
</dbReference>
<dbReference type="InterPro" id="IPR013321">
    <property type="entry name" value="Arc_rbn_hlx_hlx"/>
</dbReference>
<dbReference type="SUPFAM" id="SSF51730">
    <property type="entry name" value="FAD-linked oxidoreductase"/>
    <property type="match status" value="1"/>
</dbReference>
<dbReference type="InterPro" id="IPR005933">
    <property type="entry name" value="PutA_C"/>
</dbReference>
<organism evidence="11 12">
    <name type="scientific">Silvimonas amylolytica</name>
    <dbReference type="NCBI Taxonomy" id="449663"/>
    <lineage>
        <taxon>Bacteria</taxon>
        <taxon>Pseudomonadati</taxon>
        <taxon>Pseudomonadota</taxon>
        <taxon>Betaproteobacteria</taxon>
        <taxon>Neisseriales</taxon>
        <taxon>Chitinibacteraceae</taxon>
        <taxon>Silvimonas</taxon>
    </lineage>
</organism>
<evidence type="ECO:0000259" key="7">
    <source>
        <dbReference type="Pfam" id="PF01619"/>
    </source>
</evidence>
<dbReference type="SUPFAM" id="SSF81935">
    <property type="entry name" value="N-terminal domain of bifunctional PutA protein"/>
    <property type="match status" value="1"/>
</dbReference>
<dbReference type="SUPFAM" id="SSF53720">
    <property type="entry name" value="ALDH-like"/>
    <property type="match status" value="1"/>
</dbReference>
<dbReference type="EC" id="1.2.1.88" evidence="5"/>
<comment type="catalytic activity">
    <reaction evidence="4 5">
        <text>L-glutamate 5-semialdehyde + NAD(+) + H2O = L-glutamate + NADH + 2 H(+)</text>
        <dbReference type="Rhea" id="RHEA:30235"/>
        <dbReference type="ChEBI" id="CHEBI:15377"/>
        <dbReference type="ChEBI" id="CHEBI:15378"/>
        <dbReference type="ChEBI" id="CHEBI:29985"/>
        <dbReference type="ChEBI" id="CHEBI:57540"/>
        <dbReference type="ChEBI" id="CHEBI:57945"/>
        <dbReference type="ChEBI" id="CHEBI:58066"/>
        <dbReference type="EC" id="1.2.1.88"/>
    </reaction>
</comment>
<dbReference type="InterPro" id="IPR016161">
    <property type="entry name" value="Ald_DH/histidinol_DH"/>
</dbReference>
<comment type="cofactor">
    <cofactor evidence="5">
        <name>FAD</name>
        <dbReference type="ChEBI" id="CHEBI:57692"/>
    </cofactor>
</comment>
<dbReference type="SUPFAM" id="SSF47598">
    <property type="entry name" value="Ribbon-helix-helix"/>
    <property type="match status" value="1"/>
</dbReference>
<dbReference type="InterPro" id="IPR016162">
    <property type="entry name" value="Ald_DH_N"/>
</dbReference>
<comment type="pathway">
    <text evidence="1 5">Amino-acid degradation; L-proline degradation into L-glutamate; L-glutamate from L-proline: step 2/2.</text>
</comment>
<dbReference type="Gene3D" id="3.40.605.10">
    <property type="entry name" value="Aldehyde Dehydrogenase, Chain A, domain 1"/>
    <property type="match status" value="1"/>
</dbReference>
<protein>
    <recommendedName>
        <fullName evidence="5">Bifunctional protein PutA</fullName>
    </recommendedName>
    <domain>
        <recommendedName>
            <fullName evidence="5">Proline dehydrogenase</fullName>
            <ecNumber evidence="5">1.5.5.2</ecNumber>
        </recommendedName>
        <alternativeName>
            <fullName evidence="5">Proline oxidase</fullName>
        </alternativeName>
    </domain>
    <domain>
        <recommendedName>
            <fullName evidence="5">Delta-1-pyrroline-5-carboxylate dehydrogenase</fullName>
            <shortName evidence="5">P5C dehydrogenase</shortName>
            <ecNumber evidence="5">1.2.1.88</ecNumber>
        </recommendedName>
        <alternativeName>
            <fullName evidence="5">L-glutamate gamma-semialdehyde dehydrogenase</fullName>
        </alternativeName>
    </domain>
</protein>
<dbReference type="Pfam" id="PF14850">
    <property type="entry name" value="Pro_dh-DNA_bdg"/>
    <property type="match status" value="1"/>
</dbReference>
<dbReference type="InterPro" id="IPR024089">
    <property type="entry name" value="PRODH_PutA_dom_I/II"/>
</dbReference>
<dbReference type="RefSeq" id="WP_188688929.1">
    <property type="nucleotide sequence ID" value="NZ_BMLY01000001.1"/>
</dbReference>
<feature type="domain" description="Proline dehydrogenase PutA" evidence="8">
    <location>
        <begin position="147"/>
        <end position="258"/>
    </location>
</feature>
<keyword evidence="2 5" id="KW-0560">Oxidoreductase</keyword>
<comment type="function">
    <text evidence="5">Oxidizes proline to glutamate for use as a carbon and nitrogen source.</text>
</comment>
<evidence type="ECO:0000256" key="5">
    <source>
        <dbReference type="PIRNR" id="PIRNR000197"/>
    </source>
</evidence>
<dbReference type="InterPro" id="IPR050485">
    <property type="entry name" value="Proline_metab_enzyme"/>
</dbReference>
<evidence type="ECO:0000256" key="3">
    <source>
        <dbReference type="ARBA" id="ARBA00023027"/>
    </source>
</evidence>
<evidence type="ECO:0000256" key="2">
    <source>
        <dbReference type="ARBA" id="ARBA00023002"/>
    </source>
</evidence>
<keyword evidence="5" id="KW-0805">Transcription regulation</keyword>
<dbReference type="InterPro" id="IPR024090">
    <property type="entry name" value="PRODH_PutA_dom_I"/>
</dbReference>
<evidence type="ECO:0000259" key="9">
    <source>
        <dbReference type="Pfam" id="PF18327"/>
    </source>
</evidence>
<feature type="domain" description="Proline utilization A proline dehydrogenase N-terminal" evidence="9">
    <location>
        <begin position="88"/>
        <end position="135"/>
    </location>
</feature>
<evidence type="ECO:0000313" key="12">
    <source>
        <dbReference type="Proteomes" id="UP000621859"/>
    </source>
</evidence>
<comment type="catalytic activity">
    <reaction evidence="5">
        <text>L-proline + a quinone = (S)-1-pyrroline-5-carboxylate + a quinol + H(+)</text>
        <dbReference type="Rhea" id="RHEA:23784"/>
        <dbReference type="ChEBI" id="CHEBI:15378"/>
        <dbReference type="ChEBI" id="CHEBI:17388"/>
        <dbReference type="ChEBI" id="CHEBI:24646"/>
        <dbReference type="ChEBI" id="CHEBI:60039"/>
        <dbReference type="ChEBI" id="CHEBI:132124"/>
        <dbReference type="EC" id="1.5.5.2"/>
    </reaction>
</comment>
<dbReference type="InterPro" id="IPR015590">
    <property type="entry name" value="Aldehyde_DH_dom"/>
</dbReference>
<feature type="domain" description="Aldehyde dehydrogenase" evidence="6">
    <location>
        <begin position="662"/>
        <end position="1109"/>
    </location>
</feature>
<evidence type="ECO:0000259" key="8">
    <source>
        <dbReference type="Pfam" id="PF14850"/>
    </source>
</evidence>
<dbReference type="CDD" id="cd07125">
    <property type="entry name" value="ALDH_PutA-P5CDH"/>
    <property type="match status" value="1"/>
</dbReference>
<accession>A0ABQ2PH52</accession>
<dbReference type="InterPro" id="IPR016160">
    <property type="entry name" value="Ald_DH_CS_CYS"/>
</dbReference>
<dbReference type="CDD" id="cd22233">
    <property type="entry name" value="RHH_CopAso-like"/>
    <property type="match status" value="1"/>
</dbReference>